<evidence type="ECO:0000256" key="12">
    <source>
        <dbReference type="ARBA" id="ARBA00023055"/>
    </source>
</evidence>
<keyword evidence="14" id="KW-0968">Cytoplasmic vesicle</keyword>
<dbReference type="AlphaFoldDB" id="A0A0H2RLU8"/>
<evidence type="ECO:0000256" key="16">
    <source>
        <dbReference type="ARBA" id="ARBA00024615"/>
    </source>
</evidence>
<keyword evidence="8 19" id="KW-0812">Transmembrane</keyword>
<evidence type="ECO:0000256" key="1">
    <source>
        <dbReference type="ARBA" id="ARBA00004439"/>
    </source>
</evidence>
<protein>
    <recommendedName>
        <fullName evidence="6 19">Autophagy-related protein 9</fullName>
    </recommendedName>
</protein>
<feature type="compositionally biased region" description="Basic residues" evidence="20">
    <location>
        <begin position="85"/>
        <end position="102"/>
    </location>
</feature>
<evidence type="ECO:0000256" key="5">
    <source>
        <dbReference type="ARBA" id="ARBA00006185"/>
    </source>
</evidence>
<evidence type="ECO:0000256" key="13">
    <source>
        <dbReference type="ARBA" id="ARBA00023136"/>
    </source>
</evidence>
<evidence type="ECO:0000256" key="15">
    <source>
        <dbReference type="ARBA" id="ARBA00024479"/>
    </source>
</evidence>
<reference evidence="21 22" key="1">
    <citation type="submission" date="2015-04" db="EMBL/GenBank/DDBJ databases">
        <title>Complete genome sequence of Schizopora paradoxa KUC8140, a cosmopolitan wood degrader in East Asia.</title>
        <authorList>
            <consortium name="DOE Joint Genome Institute"/>
            <person name="Min B."/>
            <person name="Park H."/>
            <person name="Jang Y."/>
            <person name="Kim J.-J."/>
            <person name="Kim K.H."/>
            <person name="Pangilinan J."/>
            <person name="Lipzen A."/>
            <person name="Riley R."/>
            <person name="Grigoriev I.V."/>
            <person name="Spatafora J.W."/>
            <person name="Choi I.-G."/>
        </authorList>
    </citation>
    <scope>NUCLEOTIDE SEQUENCE [LARGE SCALE GENOMIC DNA]</scope>
    <source>
        <strain evidence="21 22">KUC8140</strain>
    </source>
</reference>
<feature type="transmembrane region" description="Helical" evidence="19">
    <location>
        <begin position="237"/>
        <end position="257"/>
    </location>
</feature>
<evidence type="ECO:0000256" key="18">
    <source>
        <dbReference type="ARBA" id="ARBA00024631"/>
    </source>
</evidence>
<evidence type="ECO:0000256" key="3">
    <source>
        <dbReference type="ARBA" id="ARBA00004511"/>
    </source>
</evidence>
<keyword evidence="11" id="KW-0333">Golgi apparatus</keyword>
<evidence type="ECO:0000256" key="6">
    <source>
        <dbReference type="ARBA" id="ARBA00018074"/>
    </source>
</evidence>
<comment type="similarity">
    <text evidence="5 19">Belongs to the ATG9 family.</text>
</comment>
<dbReference type="OrthoDB" id="2020634at2759"/>
<dbReference type="GO" id="GO:0061709">
    <property type="term" value="P:reticulophagy"/>
    <property type="evidence" value="ECO:0007669"/>
    <property type="project" value="TreeGrafter"/>
</dbReference>
<evidence type="ECO:0000256" key="9">
    <source>
        <dbReference type="ARBA" id="ARBA00022989"/>
    </source>
</evidence>
<dbReference type="GO" id="GO:0005776">
    <property type="term" value="C:autophagosome"/>
    <property type="evidence" value="ECO:0007669"/>
    <property type="project" value="TreeGrafter"/>
</dbReference>
<evidence type="ECO:0000256" key="20">
    <source>
        <dbReference type="SAM" id="MobiDB-lite"/>
    </source>
</evidence>
<dbReference type="InterPro" id="IPR007241">
    <property type="entry name" value="Autophagy-rel_prot_9"/>
</dbReference>
<keyword evidence="12 19" id="KW-0445">Lipid transport</keyword>
<evidence type="ECO:0000256" key="8">
    <source>
        <dbReference type="ARBA" id="ARBA00022692"/>
    </source>
</evidence>
<dbReference type="GO" id="GO:0000139">
    <property type="term" value="C:Golgi membrane"/>
    <property type="evidence" value="ECO:0007669"/>
    <property type="project" value="UniProtKB-SubCell"/>
</dbReference>
<evidence type="ECO:0000256" key="19">
    <source>
        <dbReference type="RuleBase" id="RU364027"/>
    </source>
</evidence>
<evidence type="ECO:0000256" key="11">
    <source>
        <dbReference type="ARBA" id="ARBA00023034"/>
    </source>
</evidence>
<comment type="catalytic activity">
    <reaction evidence="18">
        <text>a 1,2-diacyl-sn-glycero-3-phosphocholine(in) = a 1,2-diacyl-sn-glycero-3-phosphocholine(out)</text>
        <dbReference type="Rhea" id="RHEA:38571"/>
        <dbReference type="ChEBI" id="CHEBI:57643"/>
    </reaction>
</comment>
<dbReference type="PANTHER" id="PTHR13038:SF10">
    <property type="entry name" value="AUTOPHAGY-RELATED PROTEIN 9"/>
    <property type="match status" value="1"/>
</dbReference>
<dbReference type="GO" id="GO:0034045">
    <property type="term" value="C:phagophore assembly site membrane"/>
    <property type="evidence" value="ECO:0007669"/>
    <property type="project" value="UniProtKB-SubCell"/>
</dbReference>
<comment type="function">
    <text evidence="19">Phospholipid scramblase involved in autophagy. Cycles between the preautophagosomal structure/phagophore assembly site (PAS) and the cytoplasmic vesicle pool and supplies membrane for the growing autophagosome. Lipid scramblase activity plays a key role in preautophagosomal structure/phagophore assembly by distributing the phospholipids that arrive through ATG2 from the cytoplasmic to the luminal leaflet of the bilayer, thereby driving autophagosomal membrane expansion.</text>
</comment>
<feature type="region of interest" description="Disordered" evidence="20">
    <location>
        <begin position="1"/>
        <end position="133"/>
    </location>
</feature>
<feature type="compositionally biased region" description="Acidic residues" evidence="20">
    <location>
        <begin position="55"/>
        <end position="68"/>
    </location>
</feature>
<comment type="catalytic activity">
    <reaction evidence="15">
        <text>a 1,2-diacyl-sn-glycero-3-phospho-L-serine(in) = a 1,2-diacyl-sn-glycero-3-phospho-L-serine(out)</text>
        <dbReference type="Rhea" id="RHEA:38663"/>
        <dbReference type="ChEBI" id="CHEBI:57262"/>
    </reaction>
</comment>
<organism evidence="21 22">
    <name type="scientific">Schizopora paradoxa</name>
    <dbReference type="NCBI Taxonomy" id="27342"/>
    <lineage>
        <taxon>Eukaryota</taxon>
        <taxon>Fungi</taxon>
        <taxon>Dikarya</taxon>
        <taxon>Basidiomycota</taxon>
        <taxon>Agaricomycotina</taxon>
        <taxon>Agaricomycetes</taxon>
        <taxon>Hymenochaetales</taxon>
        <taxon>Schizoporaceae</taxon>
        <taxon>Schizopora</taxon>
    </lineage>
</organism>
<dbReference type="GO" id="GO:0005789">
    <property type="term" value="C:endoplasmic reticulum membrane"/>
    <property type="evidence" value="ECO:0007669"/>
    <property type="project" value="UniProtKB-SubCell"/>
</dbReference>
<evidence type="ECO:0000313" key="21">
    <source>
        <dbReference type="EMBL" id="KLO10403.1"/>
    </source>
</evidence>
<dbReference type="InParanoid" id="A0A0H2RLU8"/>
<dbReference type="GO" id="GO:0034727">
    <property type="term" value="P:piecemeal microautophagy of the nucleus"/>
    <property type="evidence" value="ECO:0007669"/>
    <property type="project" value="TreeGrafter"/>
</dbReference>
<keyword evidence="22" id="KW-1185">Reference proteome</keyword>
<comment type="catalytic activity">
    <reaction evidence="17">
        <text>a 1,2-diacyl-sn-glycero-3-phospho-(1D-myo-inositol-3-phosphate)(in) = a 1,2-diacyl-sn-glycero-3-phospho-(1D-myo-inositol-3-phosphate)(out)</text>
        <dbReference type="Rhea" id="RHEA:67920"/>
        <dbReference type="ChEBI" id="CHEBI:58088"/>
    </reaction>
</comment>
<evidence type="ECO:0000256" key="4">
    <source>
        <dbReference type="ARBA" id="ARBA00004653"/>
    </source>
</evidence>
<proteinExistence type="inferred from homology"/>
<feature type="compositionally biased region" description="Polar residues" evidence="20">
    <location>
        <begin position="1"/>
        <end position="15"/>
    </location>
</feature>
<feature type="transmembrane region" description="Helical" evidence="19">
    <location>
        <begin position="410"/>
        <end position="434"/>
    </location>
</feature>
<name>A0A0H2RLU8_9AGAM</name>
<evidence type="ECO:0000256" key="2">
    <source>
        <dbReference type="ARBA" id="ARBA00004477"/>
    </source>
</evidence>
<feature type="transmembrane region" description="Helical" evidence="19">
    <location>
        <begin position="499"/>
        <end position="521"/>
    </location>
</feature>
<gene>
    <name evidence="21" type="ORF">SCHPADRAFT_916349</name>
</gene>
<accession>A0A0H2RLU8</accession>
<evidence type="ECO:0000256" key="17">
    <source>
        <dbReference type="ARBA" id="ARBA00024621"/>
    </source>
</evidence>
<dbReference type="Proteomes" id="UP000053477">
    <property type="component" value="Unassembled WGS sequence"/>
</dbReference>
<dbReference type="PANTHER" id="PTHR13038">
    <property type="entry name" value="APG9 AUTOPHAGY 9"/>
    <property type="match status" value="1"/>
</dbReference>
<dbReference type="STRING" id="27342.A0A0H2RLU8"/>
<feature type="region of interest" description="Disordered" evidence="20">
    <location>
        <begin position="743"/>
        <end position="766"/>
    </location>
</feature>
<dbReference type="GO" id="GO:0030659">
    <property type="term" value="C:cytoplasmic vesicle membrane"/>
    <property type="evidence" value="ECO:0007669"/>
    <property type="project" value="UniProtKB-SubCell"/>
</dbReference>
<comment type="catalytic activity">
    <reaction evidence="16">
        <text>a 1,2-diacyl-sn-glycero-3-phosphoethanolamine(in) = a 1,2-diacyl-sn-glycero-3-phosphoethanolamine(out)</text>
        <dbReference type="Rhea" id="RHEA:38895"/>
        <dbReference type="ChEBI" id="CHEBI:64612"/>
    </reaction>
</comment>
<feature type="compositionally biased region" description="Acidic residues" evidence="20">
    <location>
        <begin position="16"/>
        <end position="26"/>
    </location>
</feature>
<dbReference type="GO" id="GO:0000422">
    <property type="term" value="P:autophagy of mitochondrion"/>
    <property type="evidence" value="ECO:0007669"/>
    <property type="project" value="TreeGrafter"/>
</dbReference>
<keyword evidence="10 19" id="KW-0072">Autophagy</keyword>
<sequence length="879" mass="99787">MSRTYQGYMQANQSLLEEEEEEEEDQGHDGPGFRMHEERRVNWGESSRTPGAVQEADDADKEPSDDEVPQSFMIENPVKKTPVIKLHHSKGKSKSTSKKSKSKSNLLPLNVDDSASIKLPPRPSEIDSPVNETRSYSAPKPSFGLDAKQIALWKWVNVYDLDLFLQDVYRYYEGKGIYCIALARGLHLLTVGFVIIFSSFLLNCIDYGRIKPEGVTRLSDVVVSKCFSRFSGAAFTFYLLFWTYYLAQVASFIFEVIRLLDMYRFYTYLLGIPDADIQTISWPEIVRRIEAIREENPRTAQSSSSHGNPSSSMTAKLDAHDIANRIMRDENYLIAVFNKDLLDLRVPLPAFLKSTLNFESSNGMSLTTALEYNLRICLMYFLFDRRGRVREAFLHSRNREQLTEELRHRFVFMGILNAVLAPIIIPYLAMYYFFRYFEEYHNNPSTIGSRRYTIYARWKFREFNELPHLFRRRLDESYPTAKMYIGQFPNEKMALIMRFVYFIAGALAAVLALASVVDPDLVLYFEITPHRTVFFYLTLFTGILAVARGMIPEENFVFDPEVLMMDVIHYTHYMPTEWKGQLHSQRVHKEFGELFDMKIMIFARELLSVVLTPFILCFSLPNCAPALVDFFREFTVHVDSLGHVCSFAVFDFKRHGNVHFGAPTRVKEERLMSKEGKMEKSFLNFKAANPEWQPTDPSGSLYLSKMADFSSARNAMRRRLPEATSAMVIAERRHAERMAAQEKAMRSSQYGGGGLSRRNTSLAGRAGLPMGESLLSAPSSPASKTKAIPSIDDSVKATDESAINPFPPPEAHDIHPEDIVEDGGVGSELGESYVDGKVARASRVSQPHDSDRLEDGGMLGLLAQVYGGRGGGFGGGRML</sequence>
<dbReference type="FunCoup" id="A0A0H2RLU8">
    <property type="interactions" value="282"/>
</dbReference>
<dbReference type="Pfam" id="PF04109">
    <property type="entry name" value="ATG9"/>
    <property type="match status" value="1"/>
</dbReference>
<evidence type="ECO:0000256" key="14">
    <source>
        <dbReference type="ARBA" id="ARBA00023329"/>
    </source>
</evidence>
<feature type="transmembrane region" description="Helical" evidence="19">
    <location>
        <begin position="177"/>
        <end position="202"/>
    </location>
</feature>
<dbReference type="GO" id="GO:0006869">
    <property type="term" value="P:lipid transport"/>
    <property type="evidence" value="ECO:0007669"/>
    <property type="project" value="UniProtKB-KW"/>
</dbReference>
<keyword evidence="9 19" id="KW-1133">Transmembrane helix</keyword>
<evidence type="ECO:0000256" key="10">
    <source>
        <dbReference type="ARBA" id="ARBA00023006"/>
    </source>
</evidence>
<keyword evidence="13 19" id="KW-0472">Membrane</keyword>
<evidence type="ECO:0000256" key="7">
    <source>
        <dbReference type="ARBA" id="ARBA00022448"/>
    </source>
</evidence>
<dbReference type="EMBL" id="KQ086027">
    <property type="protein sequence ID" value="KLO10403.1"/>
    <property type="molecule type" value="Genomic_DNA"/>
</dbReference>
<dbReference type="GO" id="GO:0034497">
    <property type="term" value="P:protein localization to phagophore assembly site"/>
    <property type="evidence" value="ECO:0007669"/>
    <property type="project" value="TreeGrafter"/>
</dbReference>
<feature type="transmembrane region" description="Helical" evidence="19">
    <location>
        <begin position="533"/>
        <end position="551"/>
    </location>
</feature>
<comment type="subcellular location">
    <subcellularLocation>
        <location evidence="1">Cytoplasmic vesicle membrane</location>
        <topology evidence="1">Multi-pass membrane protein</topology>
    </subcellularLocation>
    <subcellularLocation>
        <location evidence="2">Endoplasmic reticulum membrane</location>
        <topology evidence="2">Multi-pass membrane protein</topology>
    </subcellularLocation>
    <subcellularLocation>
        <location evidence="4">Golgi apparatus membrane</location>
        <topology evidence="4">Multi-pass membrane protein</topology>
    </subcellularLocation>
    <subcellularLocation>
        <location evidence="3 19">Preautophagosomal structure membrane</location>
        <topology evidence="3 19">Multi-pass membrane protein</topology>
    </subcellularLocation>
</comment>
<evidence type="ECO:0000313" key="22">
    <source>
        <dbReference type="Proteomes" id="UP000053477"/>
    </source>
</evidence>
<keyword evidence="7 19" id="KW-0813">Transport</keyword>